<organism evidence="1 2">
    <name type="scientific">Chaenocephalus aceratus</name>
    <name type="common">Blackfin icefish</name>
    <name type="synonym">Chaenichthys aceratus</name>
    <dbReference type="NCBI Taxonomy" id="36190"/>
    <lineage>
        <taxon>Eukaryota</taxon>
        <taxon>Metazoa</taxon>
        <taxon>Chordata</taxon>
        <taxon>Craniata</taxon>
        <taxon>Vertebrata</taxon>
        <taxon>Euteleostomi</taxon>
        <taxon>Actinopterygii</taxon>
        <taxon>Neopterygii</taxon>
        <taxon>Teleostei</taxon>
        <taxon>Neoteleostei</taxon>
        <taxon>Acanthomorphata</taxon>
        <taxon>Eupercaria</taxon>
        <taxon>Perciformes</taxon>
        <taxon>Notothenioidei</taxon>
        <taxon>Channichthyidae</taxon>
        <taxon>Chaenocephalus</taxon>
    </lineage>
</organism>
<dbReference type="Proteomes" id="UP001057452">
    <property type="component" value="Chromosome 16"/>
</dbReference>
<gene>
    <name evidence="1" type="ORF">KUCAC02_014807</name>
</gene>
<name>A0ACB9WGL3_CHAAC</name>
<evidence type="ECO:0000313" key="2">
    <source>
        <dbReference type="Proteomes" id="UP001057452"/>
    </source>
</evidence>
<dbReference type="EMBL" id="CM043800">
    <property type="protein sequence ID" value="KAI4811946.1"/>
    <property type="molecule type" value="Genomic_DNA"/>
</dbReference>
<accession>A0ACB9WGL3</accession>
<sequence>MICDAIMTWHLPTLPTVPCLMTMDLLCLIIANSSELNSIENMWDIVKKKTRDTTPNNVDKLKATTEATCAAITAQQSHSHMDAVIQAGPTQ</sequence>
<comment type="caution">
    <text evidence="1">The sequence shown here is derived from an EMBL/GenBank/DDBJ whole genome shotgun (WGS) entry which is preliminary data.</text>
</comment>
<reference evidence="1" key="1">
    <citation type="submission" date="2022-05" db="EMBL/GenBank/DDBJ databases">
        <title>Chromosome-level genome of Chaenocephalus aceratus.</title>
        <authorList>
            <person name="Park H."/>
        </authorList>
    </citation>
    <scope>NUCLEOTIDE SEQUENCE</scope>
    <source>
        <strain evidence="1">KU_202001</strain>
    </source>
</reference>
<proteinExistence type="predicted"/>
<evidence type="ECO:0000313" key="1">
    <source>
        <dbReference type="EMBL" id="KAI4811946.1"/>
    </source>
</evidence>
<protein>
    <submittedName>
        <fullName evidence="1">Uncharacterized protein</fullName>
    </submittedName>
</protein>
<keyword evidence="2" id="KW-1185">Reference proteome</keyword>